<protein>
    <submittedName>
        <fullName evidence="2">Uncharacterized protein</fullName>
    </submittedName>
</protein>
<sequence>MQDKQHNTPPDFDENLIEISDLTQAEQEKGQASPQKHWLSSRLTPKQRRHRLFITSGIVLIALLLLLSSIPAVREFFSQPGLTTDSASQSNLYTLPALPGWGQFHLDGHTLISPTERSLTLTPGKHTLEWQGEPFTPLACTITVPTTERSQDPNACQVKQTIGNQQKAVNLITFPQHLSLQQLPPAERASLQKATQQFLDTRRSSDTVQPGELYAYNSHDKVKKATRPLQATQRFILDTDASKEGQCLQPSLGPNCKLDEQDCRLFCTLPFPIQDASGQNAASYTQEGWNVGATIRVQWQYTLPGSQQLYKTAADNTDGEQYLIILLITREQGKWKVAFHPQRFSGFGDPNCTPAMGRIFSEAQYKTIEKTNQSASWTFFSGEIAARGCLAAAQLSSSTLQPVLPSNTADAYILYRFGVLLAADDAAHRLWPHLPLANAQQKEIVSDIAANPAFTT</sequence>
<evidence type="ECO:0000313" key="3">
    <source>
        <dbReference type="Proteomes" id="UP000248806"/>
    </source>
</evidence>
<keyword evidence="1" id="KW-0812">Transmembrane</keyword>
<evidence type="ECO:0000313" key="2">
    <source>
        <dbReference type="EMBL" id="PZW25630.1"/>
    </source>
</evidence>
<dbReference type="RefSeq" id="WP_111324460.1">
    <property type="nucleotide sequence ID" value="NZ_BIFX01000001.1"/>
</dbReference>
<dbReference type="EMBL" id="QKUF01000017">
    <property type="protein sequence ID" value="PZW25630.1"/>
    <property type="molecule type" value="Genomic_DNA"/>
</dbReference>
<accession>A0A326U3C5</accession>
<keyword evidence="1" id="KW-0472">Membrane</keyword>
<feature type="transmembrane region" description="Helical" evidence="1">
    <location>
        <begin position="52"/>
        <end position="73"/>
    </location>
</feature>
<dbReference type="Proteomes" id="UP000248806">
    <property type="component" value="Unassembled WGS sequence"/>
</dbReference>
<gene>
    <name evidence="2" type="ORF">EI42_04123</name>
</gene>
<organism evidence="2 3">
    <name type="scientific">Thermosporothrix hazakensis</name>
    <dbReference type="NCBI Taxonomy" id="644383"/>
    <lineage>
        <taxon>Bacteria</taxon>
        <taxon>Bacillati</taxon>
        <taxon>Chloroflexota</taxon>
        <taxon>Ktedonobacteria</taxon>
        <taxon>Ktedonobacterales</taxon>
        <taxon>Thermosporotrichaceae</taxon>
        <taxon>Thermosporothrix</taxon>
    </lineage>
</organism>
<evidence type="ECO:0000256" key="1">
    <source>
        <dbReference type="SAM" id="Phobius"/>
    </source>
</evidence>
<keyword evidence="1" id="KW-1133">Transmembrane helix</keyword>
<comment type="caution">
    <text evidence="2">The sequence shown here is derived from an EMBL/GenBank/DDBJ whole genome shotgun (WGS) entry which is preliminary data.</text>
</comment>
<keyword evidence="3" id="KW-1185">Reference proteome</keyword>
<proteinExistence type="predicted"/>
<dbReference type="AlphaFoldDB" id="A0A326U3C5"/>
<name>A0A326U3C5_THEHA</name>
<reference evidence="2 3" key="1">
    <citation type="submission" date="2018-06" db="EMBL/GenBank/DDBJ databases">
        <title>Genomic Encyclopedia of Archaeal and Bacterial Type Strains, Phase II (KMG-II): from individual species to whole genera.</title>
        <authorList>
            <person name="Goeker M."/>
        </authorList>
    </citation>
    <scope>NUCLEOTIDE SEQUENCE [LARGE SCALE GENOMIC DNA]</scope>
    <source>
        <strain evidence="2 3">ATCC BAA-1881</strain>
    </source>
</reference>
<dbReference type="OrthoDB" id="146759at2"/>